<keyword evidence="3 11" id="KW-0732">Signal</keyword>
<dbReference type="GO" id="GO:0050776">
    <property type="term" value="P:regulation of immune response"/>
    <property type="evidence" value="ECO:0007669"/>
    <property type="project" value="InterPro"/>
</dbReference>
<dbReference type="SMART" id="SM00409">
    <property type="entry name" value="IG"/>
    <property type="match status" value="1"/>
</dbReference>
<sequence>SSCVIKLYVYILLLLSWVLLSQPEQRLYVSTNGNARIRCSSHEDLDTGSRIFWYKKTSLSGETPRLVTRCASEENPQKYKCESAARRVTLEILNVTGADSGIYYCAMIYVRNLRIANGTALIVQGKEGKVTYCLLTQQRTFQPGDGLQLLSALNTEDLMEVEKVLYVEIKS</sequence>
<dbReference type="SUPFAM" id="SSF48726">
    <property type="entry name" value="Immunoglobulin"/>
    <property type="match status" value="1"/>
</dbReference>
<evidence type="ECO:0000256" key="1">
    <source>
        <dbReference type="ARBA" id="ARBA00004479"/>
    </source>
</evidence>
<reference evidence="13" key="2">
    <citation type="submission" date="2025-09" db="UniProtKB">
        <authorList>
            <consortium name="Ensembl"/>
        </authorList>
    </citation>
    <scope>IDENTIFICATION</scope>
</reference>
<feature type="chain" id="PRO_5034876054" description="Ig-like domain-containing protein" evidence="11">
    <location>
        <begin position="22"/>
        <end position="171"/>
    </location>
</feature>
<keyword evidence="9" id="KW-0325">Glycoprotein</keyword>
<dbReference type="GO" id="GO:0015026">
    <property type="term" value="F:coreceptor activity"/>
    <property type="evidence" value="ECO:0007669"/>
    <property type="project" value="InterPro"/>
</dbReference>
<keyword evidence="4" id="KW-0391">Immunity</keyword>
<keyword evidence="7" id="KW-0472">Membrane</keyword>
<evidence type="ECO:0000256" key="9">
    <source>
        <dbReference type="ARBA" id="ARBA00023180"/>
    </source>
</evidence>
<dbReference type="GO" id="GO:0042288">
    <property type="term" value="F:MHC class I protein binding"/>
    <property type="evidence" value="ECO:0007669"/>
    <property type="project" value="InterPro"/>
</dbReference>
<dbReference type="AlphaFoldDB" id="A0A8C5WJG2"/>
<accession>A0A8C5WJG2</accession>
<dbReference type="InterPro" id="IPR013783">
    <property type="entry name" value="Ig-like_fold"/>
</dbReference>
<organism evidence="13 14">
    <name type="scientific">Leptobrachium leishanense</name>
    <name type="common">Leishan spiny toad</name>
    <dbReference type="NCBI Taxonomy" id="445787"/>
    <lineage>
        <taxon>Eukaryota</taxon>
        <taxon>Metazoa</taxon>
        <taxon>Chordata</taxon>
        <taxon>Craniata</taxon>
        <taxon>Vertebrata</taxon>
        <taxon>Euteleostomi</taxon>
        <taxon>Amphibia</taxon>
        <taxon>Batrachia</taxon>
        <taxon>Anura</taxon>
        <taxon>Pelobatoidea</taxon>
        <taxon>Megophryidae</taxon>
        <taxon>Leptobrachium</taxon>
    </lineage>
</organism>
<dbReference type="Proteomes" id="UP000694569">
    <property type="component" value="Unplaced"/>
</dbReference>
<proteinExistence type="predicted"/>
<dbReference type="GeneTree" id="ENSGT01010000223749"/>
<name>A0A8C5WJG2_9ANUR</name>
<keyword evidence="10" id="KW-0393">Immunoglobulin domain</keyword>
<evidence type="ECO:0000256" key="7">
    <source>
        <dbReference type="ARBA" id="ARBA00023136"/>
    </source>
</evidence>
<evidence type="ECO:0000259" key="12">
    <source>
        <dbReference type="PROSITE" id="PS50835"/>
    </source>
</evidence>
<evidence type="ECO:0000256" key="4">
    <source>
        <dbReference type="ARBA" id="ARBA00022859"/>
    </source>
</evidence>
<evidence type="ECO:0000313" key="14">
    <source>
        <dbReference type="Proteomes" id="UP000694569"/>
    </source>
</evidence>
<dbReference type="PANTHER" id="PTHR11292">
    <property type="entry name" value="T-CELL SURFACE GLYCOPROTEIN CD8 BETA CHAIN"/>
    <property type="match status" value="1"/>
</dbReference>
<dbReference type="PANTHER" id="PTHR11292:SF7">
    <property type="entry name" value="T-CELL SURFACE GLYCOPROTEIN CD8 BETA CHAIN-RELATED"/>
    <property type="match status" value="1"/>
</dbReference>
<evidence type="ECO:0000313" key="13">
    <source>
        <dbReference type="Ensembl" id="ENSLLEP00000042912.1"/>
    </source>
</evidence>
<evidence type="ECO:0000256" key="2">
    <source>
        <dbReference type="ARBA" id="ARBA00022692"/>
    </source>
</evidence>
<dbReference type="GO" id="GO:0009986">
    <property type="term" value="C:cell surface"/>
    <property type="evidence" value="ECO:0007669"/>
    <property type="project" value="TreeGrafter"/>
</dbReference>
<keyword evidence="8" id="KW-1015">Disulfide bond</keyword>
<dbReference type="OrthoDB" id="9906450at2759"/>
<feature type="signal peptide" evidence="11">
    <location>
        <begin position="1"/>
        <end position="21"/>
    </location>
</feature>
<dbReference type="InterPro" id="IPR042414">
    <property type="entry name" value="CD8B"/>
</dbReference>
<comment type="subcellular location">
    <subcellularLocation>
        <location evidence="1">Membrane</location>
        <topology evidence="1">Single-pass type I membrane protein</topology>
    </subcellularLocation>
</comment>
<evidence type="ECO:0000256" key="11">
    <source>
        <dbReference type="SAM" id="SignalP"/>
    </source>
</evidence>
<dbReference type="PROSITE" id="PS50835">
    <property type="entry name" value="IG_LIKE"/>
    <property type="match status" value="1"/>
</dbReference>
<keyword evidence="2" id="KW-0812">Transmembrane</keyword>
<evidence type="ECO:0000256" key="8">
    <source>
        <dbReference type="ARBA" id="ARBA00023157"/>
    </source>
</evidence>
<dbReference type="GO" id="GO:0016020">
    <property type="term" value="C:membrane"/>
    <property type="evidence" value="ECO:0007669"/>
    <property type="project" value="UniProtKB-SubCell"/>
</dbReference>
<protein>
    <recommendedName>
        <fullName evidence="12">Ig-like domain-containing protein</fullName>
    </recommendedName>
</protein>
<reference evidence="13" key="1">
    <citation type="submission" date="2025-08" db="UniProtKB">
        <authorList>
            <consortium name="Ensembl"/>
        </authorList>
    </citation>
    <scope>IDENTIFICATION</scope>
</reference>
<evidence type="ECO:0000256" key="3">
    <source>
        <dbReference type="ARBA" id="ARBA00022729"/>
    </source>
</evidence>
<dbReference type="Pfam" id="PF07686">
    <property type="entry name" value="V-set"/>
    <property type="match status" value="1"/>
</dbReference>
<dbReference type="InterPro" id="IPR013106">
    <property type="entry name" value="Ig_V-set"/>
</dbReference>
<evidence type="ECO:0000256" key="5">
    <source>
        <dbReference type="ARBA" id="ARBA00022989"/>
    </source>
</evidence>
<dbReference type="InterPro" id="IPR003599">
    <property type="entry name" value="Ig_sub"/>
</dbReference>
<feature type="domain" description="Ig-like" evidence="12">
    <location>
        <begin position="23"/>
        <end position="116"/>
    </location>
</feature>
<dbReference type="GO" id="GO:0002250">
    <property type="term" value="P:adaptive immune response"/>
    <property type="evidence" value="ECO:0007669"/>
    <property type="project" value="UniProtKB-KW"/>
</dbReference>
<dbReference type="Ensembl" id="ENSLLET00000044623.1">
    <property type="protein sequence ID" value="ENSLLEP00000042912.1"/>
    <property type="gene ID" value="ENSLLEG00000027276.1"/>
</dbReference>
<dbReference type="InterPro" id="IPR007110">
    <property type="entry name" value="Ig-like_dom"/>
</dbReference>
<dbReference type="InterPro" id="IPR036179">
    <property type="entry name" value="Ig-like_dom_sf"/>
</dbReference>
<dbReference type="CDD" id="cd00099">
    <property type="entry name" value="IgV"/>
    <property type="match status" value="1"/>
</dbReference>
<keyword evidence="5" id="KW-1133">Transmembrane helix</keyword>
<keyword evidence="14" id="KW-1185">Reference proteome</keyword>
<evidence type="ECO:0000256" key="10">
    <source>
        <dbReference type="ARBA" id="ARBA00023319"/>
    </source>
</evidence>
<keyword evidence="6" id="KW-1064">Adaptive immunity</keyword>
<dbReference type="Gene3D" id="2.60.40.10">
    <property type="entry name" value="Immunoglobulins"/>
    <property type="match status" value="1"/>
</dbReference>
<evidence type="ECO:0000256" key="6">
    <source>
        <dbReference type="ARBA" id="ARBA00023130"/>
    </source>
</evidence>